<organism evidence="3 4">
    <name type="scientific">Suillus plorans</name>
    <dbReference type="NCBI Taxonomy" id="116603"/>
    <lineage>
        <taxon>Eukaryota</taxon>
        <taxon>Fungi</taxon>
        <taxon>Dikarya</taxon>
        <taxon>Basidiomycota</taxon>
        <taxon>Agaricomycotina</taxon>
        <taxon>Agaricomycetes</taxon>
        <taxon>Agaricomycetidae</taxon>
        <taxon>Boletales</taxon>
        <taxon>Suillineae</taxon>
        <taxon>Suillaceae</taxon>
        <taxon>Suillus</taxon>
    </lineage>
</organism>
<comment type="caution">
    <text evidence="3">The sequence shown here is derived from an EMBL/GenBank/DDBJ whole genome shotgun (WGS) entry which is preliminary data.</text>
</comment>
<dbReference type="RefSeq" id="XP_041156285.1">
    <property type="nucleotide sequence ID" value="XM_041307229.1"/>
</dbReference>
<feature type="transmembrane region" description="Helical" evidence="2">
    <location>
        <begin position="132"/>
        <end position="154"/>
    </location>
</feature>
<protein>
    <submittedName>
        <fullName evidence="3">Uncharacterized protein</fullName>
    </submittedName>
</protein>
<dbReference type="EMBL" id="JABBWE010000061">
    <property type="protein sequence ID" value="KAG1789164.1"/>
    <property type="molecule type" value="Genomic_DNA"/>
</dbReference>
<feature type="transmembrane region" description="Helical" evidence="2">
    <location>
        <begin position="56"/>
        <end position="81"/>
    </location>
</feature>
<gene>
    <name evidence="3" type="ORF">HD556DRAFT_1447227</name>
</gene>
<dbReference type="GeneID" id="64600993"/>
<evidence type="ECO:0000313" key="3">
    <source>
        <dbReference type="EMBL" id="KAG1789164.1"/>
    </source>
</evidence>
<feature type="transmembrane region" description="Helical" evidence="2">
    <location>
        <begin position="32"/>
        <end position="49"/>
    </location>
</feature>
<sequence length="657" mass="73406">MSSPLGSVACLLPAENLRCIPLNLIQSHTLTIPPVIELFFSLFLIYTTWRSRREHLLLAADGVFYFILAFVDQLLHVLPAARNSVATSRAAELFLGSVSFVPMLSYTSYLAWLSHREFIPYLPRRHQPVAKYLFTGLIPVIGVLDFAASLGMSIENLSLPQAPLMIDFTNKNESLWLSLCQLSLALYTNYQCLTAFLALYRLCTALFDQLRIDTNNTDERHFFNGTGWIAFGIKVGAVEGIIGFAAGGFAIPLSRRILRLISRVCMIVGILKGMDENENFEFLNKELVLWRRGKPISTSHSLIANRRMTIRSSQIPDPTRESSLIEKDVERGEADQRVTVHDEVGEPPVLHTGMRFSALPPPERVIHADELRRRSDQNASAEVLTSHNDVRRQSAQTIFDDARVVLELTPDFPPGLTSTYPQSMLSQGRGDDKLELPALGRQSTRRNTAQSCGKEDAAIEYAALYASEFMEHKPKFPLISIPQSAHARVEGSMPAWTRPVSQQHSGKYPIRFPSRPTRARITIHAPTAQPEGESSDSLKRRNRQLSSLHLLERASKSHSDVTTHSSQWSTVARSKSPASIRMYDGGMVINPRRASTHPGDLMSPSSAETLRDGRLQIVIDRMHITSADAVIHEFESQAALNLNREKALRRLNGEVGV</sequence>
<evidence type="ECO:0000256" key="2">
    <source>
        <dbReference type="SAM" id="Phobius"/>
    </source>
</evidence>
<keyword evidence="2" id="KW-0472">Membrane</keyword>
<feature type="transmembrane region" description="Helical" evidence="2">
    <location>
        <begin position="93"/>
        <end position="112"/>
    </location>
</feature>
<name>A0A9P7AIN2_9AGAM</name>
<keyword evidence="2" id="KW-0812">Transmembrane</keyword>
<reference evidence="3" key="1">
    <citation type="journal article" date="2020" name="New Phytol.">
        <title>Comparative genomics reveals dynamic genome evolution in host specialist ectomycorrhizal fungi.</title>
        <authorList>
            <person name="Lofgren L.A."/>
            <person name="Nguyen N.H."/>
            <person name="Vilgalys R."/>
            <person name="Ruytinx J."/>
            <person name="Liao H.L."/>
            <person name="Branco S."/>
            <person name="Kuo A."/>
            <person name="LaButti K."/>
            <person name="Lipzen A."/>
            <person name="Andreopoulos W."/>
            <person name="Pangilinan J."/>
            <person name="Riley R."/>
            <person name="Hundley H."/>
            <person name="Na H."/>
            <person name="Barry K."/>
            <person name="Grigoriev I.V."/>
            <person name="Stajich J.E."/>
            <person name="Kennedy P.G."/>
        </authorList>
    </citation>
    <scope>NUCLEOTIDE SEQUENCE</scope>
    <source>
        <strain evidence="3">S12</strain>
    </source>
</reference>
<accession>A0A9P7AIN2</accession>
<feature type="region of interest" description="Disordered" evidence="1">
    <location>
        <begin position="552"/>
        <end position="575"/>
    </location>
</feature>
<keyword evidence="2" id="KW-1133">Transmembrane helix</keyword>
<dbReference type="AlphaFoldDB" id="A0A9P7AIN2"/>
<proteinExistence type="predicted"/>
<feature type="compositionally biased region" description="Polar residues" evidence="1">
    <location>
        <begin position="562"/>
        <end position="575"/>
    </location>
</feature>
<evidence type="ECO:0000313" key="4">
    <source>
        <dbReference type="Proteomes" id="UP000719766"/>
    </source>
</evidence>
<keyword evidence="4" id="KW-1185">Reference proteome</keyword>
<evidence type="ECO:0000256" key="1">
    <source>
        <dbReference type="SAM" id="MobiDB-lite"/>
    </source>
</evidence>
<feature type="transmembrane region" description="Helical" evidence="2">
    <location>
        <begin position="174"/>
        <end position="200"/>
    </location>
</feature>
<dbReference type="OrthoDB" id="3219582at2759"/>
<feature type="compositionally biased region" description="Basic and acidic residues" evidence="1">
    <location>
        <begin position="552"/>
        <end position="561"/>
    </location>
</feature>
<dbReference type="Proteomes" id="UP000719766">
    <property type="component" value="Unassembled WGS sequence"/>
</dbReference>